<dbReference type="SMART" id="SM00895">
    <property type="entry name" value="FCD"/>
    <property type="match status" value="1"/>
</dbReference>
<dbReference type="GeneID" id="57967469"/>
<dbReference type="InterPro" id="IPR011711">
    <property type="entry name" value="GntR_C"/>
</dbReference>
<dbReference type="CDD" id="cd07377">
    <property type="entry name" value="WHTH_GntR"/>
    <property type="match status" value="1"/>
</dbReference>
<dbReference type="PROSITE" id="PS50949">
    <property type="entry name" value="HTH_GNTR"/>
    <property type="match status" value="1"/>
</dbReference>
<dbReference type="RefSeq" id="WP_003501503.1">
    <property type="nucleotide sequence ID" value="NZ_BAABZD010000013.1"/>
</dbReference>
<comment type="caution">
    <text evidence="5">The sequence shown here is derived from an EMBL/GenBank/DDBJ whole genome shotgun (WGS) entry which is preliminary data.</text>
</comment>
<dbReference type="SMART" id="SM00345">
    <property type="entry name" value="HTH_GNTR"/>
    <property type="match status" value="1"/>
</dbReference>
<dbReference type="InterPro" id="IPR000524">
    <property type="entry name" value="Tscrpt_reg_HTH_GntR"/>
</dbReference>
<evidence type="ECO:0000313" key="5">
    <source>
        <dbReference type="EMBL" id="MCK0084757.1"/>
    </source>
</evidence>
<evidence type="ECO:0000256" key="3">
    <source>
        <dbReference type="ARBA" id="ARBA00023163"/>
    </source>
</evidence>
<gene>
    <name evidence="5" type="ORF">K5I21_02460</name>
    <name evidence="6" type="ORF">PM006_10600</name>
</gene>
<keyword evidence="3" id="KW-0804">Transcription</keyword>
<dbReference type="InterPro" id="IPR036388">
    <property type="entry name" value="WH-like_DNA-bd_sf"/>
</dbReference>
<dbReference type="Proteomes" id="UP001300871">
    <property type="component" value="Unassembled WGS sequence"/>
</dbReference>
<sequence length="219" mass="25827">MVQKAQPYKYQVYNEIKRGILKGQYVPGDVLTERRLSEEMGISRTPIREAMQMLEHDGWLVVETYKGALVREFDLEYVLEVLKIRKSLEMLAVEDAVQNAAAPDLEELEEIVCCQRDMLNHYDEYDFIEMDRKFHQKIYELSHNRTLQGLLSNFNDIISFFGIRALQKKERKLTTMDEHQNILNAMKSRDAGAAVRAMEEHMTETFNNIENYMKSRRNH</sequence>
<dbReference type="EMBL" id="JAINVB010000001">
    <property type="protein sequence ID" value="MCK0084757.1"/>
    <property type="molecule type" value="Genomic_DNA"/>
</dbReference>
<evidence type="ECO:0000256" key="2">
    <source>
        <dbReference type="ARBA" id="ARBA00023125"/>
    </source>
</evidence>
<accession>A0AAW6AWP3</accession>
<evidence type="ECO:0000256" key="1">
    <source>
        <dbReference type="ARBA" id="ARBA00023015"/>
    </source>
</evidence>
<dbReference type="GO" id="GO:0003677">
    <property type="term" value="F:DNA binding"/>
    <property type="evidence" value="ECO:0007669"/>
    <property type="project" value="UniProtKB-KW"/>
</dbReference>
<dbReference type="GO" id="GO:0003700">
    <property type="term" value="F:DNA-binding transcription factor activity"/>
    <property type="evidence" value="ECO:0007669"/>
    <property type="project" value="InterPro"/>
</dbReference>
<dbReference type="Gene3D" id="1.10.10.10">
    <property type="entry name" value="Winged helix-like DNA-binding domain superfamily/Winged helix DNA-binding domain"/>
    <property type="match status" value="1"/>
</dbReference>
<reference evidence="6" key="2">
    <citation type="submission" date="2023-01" db="EMBL/GenBank/DDBJ databases">
        <title>Human gut microbiome strain richness.</title>
        <authorList>
            <person name="Chen-Liaw A."/>
        </authorList>
    </citation>
    <scope>NUCLEOTIDE SEQUENCE</scope>
    <source>
        <strain evidence="6">B1_m1001713B170214d0_201011</strain>
    </source>
</reference>
<dbReference type="Gene3D" id="1.20.120.530">
    <property type="entry name" value="GntR ligand-binding domain-like"/>
    <property type="match status" value="1"/>
</dbReference>
<dbReference type="EMBL" id="JAQLGM010000023">
    <property type="protein sequence ID" value="MDB2000648.1"/>
    <property type="molecule type" value="Genomic_DNA"/>
</dbReference>
<keyword evidence="2" id="KW-0238">DNA-binding</keyword>
<keyword evidence="1" id="KW-0805">Transcription regulation</keyword>
<dbReference type="InterPro" id="IPR008920">
    <property type="entry name" value="TF_FadR/GntR_C"/>
</dbReference>
<proteinExistence type="predicted"/>
<dbReference type="AlphaFoldDB" id="A0AAW6AWP3"/>
<dbReference type="Pfam" id="PF00392">
    <property type="entry name" value="GntR"/>
    <property type="match status" value="1"/>
</dbReference>
<dbReference type="InterPro" id="IPR036390">
    <property type="entry name" value="WH_DNA-bd_sf"/>
</dbReference>
<evidence type="ECO:0000259" key="4">
    <source>
        <dbReference type="PROSITE" id="PS50949"/>
    </source>
</evidence>
<dbReference type="PANTHER" id="PTHR43537">
    <property type="entry name" value="TRANSCRIPTIONAL REGULATOR, GNTR FAMILY"/>
    <property type="match status" value="1"/>
</dbReference>
<organism evidence="5 7">
    <name type="scientific">Clostridium symbiosum</name>
    <name type="common">Bacteroides symbiosus</name>
    <dbReference type="NCBI Taxonomy" id="1512"/>
    <lineage>
        <taxon>Bacteria</taxon>
        <taxon>Bacillati</taxon>
        <taxon>Bacillota</taxon>
        <taxon>Clostridia</taxon>
        <taxon>Lachnospirales</taxon>
        <taxon>Lachnospiraceae</taxon>
        <taxon>Otoolea</taxon>
    </lineage>
</organism>
<evidence type="ECO:0000313" key="6">
    <source>
        <dbReference type="EMBL" id="MDB2000648.1"/>
    </source>
</evidence>
<dbReference type="SUPFAM" id="SSF48008">
    <property type="entry name" value="GntR ligand-binding domain-like"/>
    <property type="match status" value="1"/>
</dbReference>
<dbReference type="SUPFAM" id="SSF46785">
    <property type="entry name" value="Winged helix' DNA-binding domain"/>
    <property type="match status" value="1"/>
</dbReference>
<name>A0AAW6AWP3_CLOSY</name>
<dbReference type="PANTHER" id="PTHR43537:SF5">
    <property type="entry name" value="UXU OPERON TRANSCRIPTIONAL REGULATOR"/>
    <property type="match status" value="1"/>
</dbReference>
<evidence type="ECO:0000313" key="7">
    <source>
        <dbReference type="Proteomes" id="UP001203136"/>
    </source>
</evidence>
<protein>
    <submittedName>
        <fullName evidence="5">GntR family transcriptional regulator</fullName>
    </submittedName>
</protein>
<dbReference type="PRINTS" id="PR00035">
    <property type="entry name" value="HTHGNTR"/>
</dbReference>
<reference evidence="5" key="1">
    <citation type="journal article" date="2022" name="Cell Host Microbe">
        <title>Colonization of the live biotherapeutic product VE303 and modulation of the microbiota and metabolites in healthy volunteers.</title>
        <authorList>
            <person name="Dsouza M."/>
            <person name="Menon R."/>
            <person name="Crossette E."/>
            <person name="Bhattarai S.K."/>
            <person name="Schneider J."/>
            <person name="Kim Y.G."/>
            <person name="Reddy S."/>
            <person name="Caballero S."/>
            <person name="Felix C."/>
            <person name="Cornacchione L."/>
            <person name="Hendrickson J."/>
            <person name="Watson A.R."/>
            <person name="Minot S.S."/>
            <person name="Greenfield N."/>
            <person name="Schopf L."/>
            <person name="Szabady R."/>
            <person name="Patarroyo J."/>
            <person name="Smith W."/>
            <person name="Harrison P."/>
            <person name="Kuijper E.J."/>
            <person name="Kelly C.P."/>
            <person name="Olle B."/>
            <person name="Bobilev D."/>
            <person name="Silber J.L."/>
            <person name="Bucci V."/>
            <person name="Roberts B."/>
            <person name="Faith J."/>
            <person name="Norman J.M."/>
        </authorList>
    </citation>
    <scope>NUCLEOTIDE SEQUENCE</scope>
    <source>
        <strain evidence="5">VE303-04</strain>
    </source>
</reference>
<dbReference type="Proteomes" id="UP001203136">
    <property type="component" value="Unassembled WGS sequence"/>
</dbReference>
<dbReference type="Pfam" id="PF07729">
    <property type="entry name" value="FCD"/>
    <property type="match status" value="1"/>
</dbReference>
<feature type="domain" description="HTH gntR-type" evidence="4">
    <location>
        <begin position="6"/>
        <end position="73"/>
    </location>
</feature>